<evidence type="ECO:0000313" key="3">
    <source>
        <dbReference type="Proteomes" id="UP000179284"/>
    </source>
</evidence>
<protein>
    <submittedName>
        <fullName evidence="2">CotH family protein</fullName>
    </submittedName>
</protein>
<keyword evidence="3" id="KW-1185">Reference proteome</keyword>
<evidence type="ECO:0000313" key="2">
    <source>
        <dbReference type="EMBL" id="AOZ95387.1"/>
    </source>
</evidence>
<dbReference type="AlphaFoldDB" id="A0A1D9NYG7"/>
<organism evidence="2 3">
    <name type="scientific">Butyrivibrio hungatei</name>
    <dbReference type="NCBI Taxonomy" id="185008"/>
    <lineage>
        <taxon>Bacteria</taxon>
        <taxon>Bacillati</taxon>
        <taxon>Bacillota</taxon>
        <taxon>Clostridia</taxon>
        <taxon>Lachnospirales</taxon>
        <taxon>Lachnospiraceae</taxon>
        <taxon>Butyrivibrio</taxon>
    </lineage>
</organism>
<name>A0A1D9NYG7_9FIRM</name>
<proteinExistence type="predicted"/>
<reference evidence="3" key="1">
    <citation type="submission" date="2016-10" db="EMBL/GenBank/DDBJ databases">
        <title>The complete genome sequence of the rumen bacterium Butyrivibrio hungatei MB2003.</title>
        <authorList>
            <person name="Palevich N."/>
            <person name="Kelly W.J."/>
            <person name="Leahy S.C."/>
            <person name="Altermann E."/>
            <person name="Rakonjac J."/>
            <person name="Attwood G.T."/>
        </authorList>
    </citation>
    <scope>NUCLEOTIDE SEQUENCE [LARGE SCALE GENOMIC DNA]</scope>
    <source>
        <strain evidence="3">MB2003</strain>
    </source>
</reference>
<dbReference type="InterPro" id="IPR014867">
    <property type="entry name" value="Spore_coat_CotH_CotH2/3/7"/>
</dbReference>
<gene>
    <name evidence="2" type="ORF">bhn_I0353</name>
</gene>
<dbReference type="RefSeq" id="WP_071175167.1">
    <property type="nucleotide sequence ID" value="NZ_CP017831.1"/>
</dbReference>
<dbReference type="OrthoDB" id="3235126at2"/>
<feature type="compositionally biased region" description="Gly residues" evidence="1">
    <location>
        <begin position="505"/>
        <end position="517"/>
    </location>
</feature>
<feature type="region of interest" description="Disordered" evidence="1">
    <location>
        <begin position="500"/>
        <end position="535"/>
    </location>
</feature>
<feature type="region of interest" description="Disordered" evidence="1">
    <location>
        <begin position="206"/>
        <end position="260"/>
    </location>
</feature>
<dbReference type="Proteomes" id="UP000179284">
    <property type="component" value="Chromosome I"/>
</dbReference>
<feature type="compositionally biased region" description="Basic and acidic residues" evidence="1">
    <location>
        <begin position="232"/>
        <end position="260"/>
    </location>
</feature>
<dbReference type="KEGG" id="bhu:bhn_I0353"/>
<evidence type="ECO:0000256" key="1">
    <source>
        <dbReference type="SAM" id="MobiDB-lite"/>
    </source>
</evidence>
<dbReference type="PANTHER" id="PTHR40050:SF1">
    <property type="entry name" value="INNER SPORE COAT PROTEIN H"/>
    <property type="match status" value="1"/>
</dbReference>
<dbReference type="PANTHER" id="PTHR40050">
    <property type="entry name" value="INNER SPORE COAT PROTEIN H"/>
    <property type="match status" value="1"/>
</dbReference>
<accession>A0A1D9NYG7</accession>
<sequence length="535" mass="59288">MSTHKLIDKVCIFVIIFAVLATVLFMNGSAIGITADDSVEMGYEELLFDDSYVHTIDIEIDDWDSFLETATSEEYSAANVTIDGETVYNVGIRGKGNTSLSTVEQLDSDRYSFKIEFDCYESSNTYHGLDKLCLNNLIQDYTMMKDYLAYKLMGEFGVDAPLVSYVYITVNGEDWGLYLAVEAVEDSFLERNNGTNYGNLYKPDTLSMGGGRGNGRDFDMNDVDSSDMPEGFGKKPGDRSGELPGKDQEEHGGMGSDDSKLKYIDDDIDSYSNIFDSAKTNIKKSDKKRLINSLKTLSEGIEEQDADKIAEAVDVDAVMRYMVVHNFLVNGDSYTGSMIHNYYLYEEDGLLSMIPWDYNLAYGTFQGQDADGAVNDPIDTPLSVSEDSDDRPMFSWITSCDEYTEMYHEYYADFLEQFYTSGYLQDLIESTYDMISEYVEKDPTKFCTTEEFETAVETMKTFVELRCQSISGQLDGTIGSTDAEQEENPDALIDASSITLSDMGSMGGGMGGGPGQGDGEHSGPPSGDPDQNSDG</sequence>
<dbReference type="Pfam" id="PF08757">
    <property type="entry name" value="CotH"/>
    <property type="match status" value="1"/>
</dbReference>
<dbReference type="EMBL" id="CP017831">
    <property type="protein sequence ID" value="AOZ95387.1"/>
    <property type="molecule type" value="Genomic_DNA"/>
</dbReference>